<keyword evidence="2" id="KW-0812">Transmembrane</keyword>
<evidence type="ECO:0000256" key="2">
    <source>
        <dbReference type="SAM" id="Phobius"/>
    </source>
</evidence>
<feature type="transmembrane region" description="Helical" evidence="2">
    <location>
        <begin position="150"/>
        <end position="172"/>
    </location>
</feature>
<feature type="compositionally biased region" description="Basic and acidic residues" evidence="1">
    <location>
        <begin position="1"/>
        <end position="22"/>
    </location>
</feature>
<dbReference type="AlphaFoldDB" id="A0A9P5ZGW6"/>
<dbReference type="OrthoDB" id="3224221at2759"/>
<accession>A0A9P5ZGW6</accession>
<dbReference type="Proteomes" id="UP000807025">
    <property type="component" value="Unassembled WGS sequence"/>
</dbReference>
<evidence type="ECO:0000256" key="1">
    <source>
        <dbReference type="SAM" id="MobiDB-lite"/>
    </source>
</evidence>
<reference evidence="3" key="1">
    <citation type="submission" date="2020-11" db="EMBL/GenBank/DDBJ databases">
        <authorList>
            <consortium name="DOE Joint Genome Institute"/>
            <person name="Ahrendt S."/>
            <person name="Riley R."/>
            <person name="Andreopoulos W."/>
            <person name="Labutti K."/>
            <person name="Pangilinan J."/>
            <person name="Ruiz-Duenas F.J."/>
            <person name="Barrasa J.M."/>
            <person name="Sanchez-Garcia M."/>
            <person name="Camarero S."/>
            <person name="Miyauchi S."/>
            <person name="Serrano A."/>
            <person name="Linde D."/>
            <person name="Babiker R."/>
            <person name="Drula E."/>
            <person name="Ayuso-Fernandez I."/>
            <person name="Pacheco R."/>
            <person name="Padilla G."/>
            <person name="Ferreira P."/>
            <person name="Barriuso J."/>
            <person name="Kellner H."/>
            <person name="Castanera R."/>
            <person name="Alfaro M."/>
            <person name="Ramirez L."/>
            <person name="Pisabarro A.G."/>
            <person name="Kuo A."/>
            <person name="Tritt A."/>
            <person name="Lipzen A."/>
            <person name="He G."/>
            <person name="Yan M."/>
            <person name="Ng V."/>
            <person name="Cullen D."/>
            <person name="Martin F."/>
            <person name="Rosso M.-N."/>
            <person name="Henrissat B."/>
            <person name="Hibbett D."/>
            <person name="Martinez A.T."/>
            <person name="Grigoriev I.V."/>
        </authorList>
    </citation>
    <scope>NUCLEOTIDE SEQUENCE</scope>
    <source>
        <strain evidence="3">ATCC 90797</strain>
    </source>
</reference>
<name>A0A9P5ZGW6_PLEER</name>
<protein>
    <submittedName>
        <fullName evidence="3">Uncharacterized protein</fullName>
    </submittedName>
</protein>
<proteinExistence type="predicted"/>
<sequence>MLEQRPLREADGPQHKGSELKRTSNPKQRLADTVLLVDCIDCSKSLQWEEVKHTARCQGRKHLLFQMRLSVAQEHLLLRQHVPLLEHLGVNGMSSDESDIDNASDAGLQARCPIYQVIMPVWRATEFPSDGLSVGLVIYLINPSMFMHNFLIWSGTTLYPTLFYISVVAATAK</sequence>
<keyword evidence="4" id="KW-1185">Reference proteome</keyword>
<dbReference type="EMBL" id="MU154865">
    <property type="protein sequence ID" value="KAF9486898.1"/>
    <property type="molecule type" value="Genomic_DNA"/>
</dbReference>
<organism evidence="3 4">
    <name type="scientific">Pleurotus eryngii</name>
    <name type="common">Boletus of the steppes</name>
    <dbReference type="NCBI Taxonomy" id="5323"/>
    <lineage>
        <taxon>Eukaryota</taxon>
        <taxon>Fungi</taxon>
        <taxon>Dikarya</taxon>
        <taxon>Basidiomycota</taxon>
        <taxon>Agaricomycotina</taxon>
        <taxon>Agaricomycetes</taxon>
        <taxon>Agaricomycetidae</taxon>
        <taxon>Agaricales</taxon>
        <taxon>Pleurotineae</taxon>
        <taxon>Pleurotaceae</taxon>
        <taxon>Pleurotus</taxon>
    </lineage>
</organism>
<keyword evidence="2" id="KW-1133">Transmembrane helix</keyword>
<keyword evidence="2" id="KW-0472">Membrane</keyword>
<feature type="region of interest" description="Disordered" evidence="1">
    <location>
        <begin position="1"/>
        <end position="26"/>
    </location>
</feature>
<evidence type="ECO:0000313" key="3">
    <source>
        <dbReference type="EMBL" id="KAF9486898.1"/>
    </source>
</evidence>
<evidence type="ECO:0000313" key="4">
    <source>
        <dbReference type="Proteomes" id="UP000807025"/>
    </source>
</evidence>
<comment type="caution">
    <text evidence="3">The sequence shown here is derived from an EMBL/GenBank/DDBJ whole genome shotgun (WGS) entry which is preliminary data.</text>
</comment>
<gene>
    <name evidence="3" type="ORF">BDN71DRAFT_1437256</name>
</gene>